<dbReference type="PANTHER" id="PTHR46347:SF1">
    <property type="entry name" value="RING_FYVE_PHD ZINC FINGER SUPERFAMILY PROTEIN"/>
    <property type="match status" value="1"/>
</dbReference>
<dbReference type="Gene3D" id="3.30.40.10">
    <property type="entry name" value="Zinc/RING finger domain, C3HC4 (zinc finger)"/>
    <property type="match status" value="1"/>
</dbReference>
<keyword evidence="3" id="KW-0862">Zinc</keyword>
<keyword evidence="1" id="KW-0479">Metal-binding</keyword>
<dbReference type="GO" id="GO:0008270">
    <property type="term" value="F:zinc ion binding"/>
    <property type="evidence" value="ECO:0007669"/>
    <property type="project" value="UniProtKB-KW"/>
</dbReference>
<feature type="domain" description="RING-CH-type" evidence="4">
    <location>
        <begin position="26"/>
        <end position="75"/>
    </location>
</feature>
<evidence type="ECO:0000256" key="1">
    <source>
        <dbReference type="ARBA" id="ARBA00022723"/>
    </source>
</evidence>
<keyword evidence="2" id="KW-0863">Zinc-finger</keyword>
<reference evidence="5" key="1">
    <citation type="submission" date="2022-05" db="EMBL/GenBank/DDBJ databases">
        <title>The Musa troglodytarum L. genome provides insights into the mechanism of non-climacteric behaviour and enrichment of carotenoids.</title>
        <authorList>
            <person name="Wang J."/>
        </authorList>
    </citation>
    <scope>NUCLEOTIDE SEQUENCE</scope>
    <source>
        <tissue evidence="5">Leaf</tissue>
    </source>
</reference>
<name>A0A9E7IB24_9LILI</name>
<keyword evidence="6" id="KW-1185">Reference proteome</keyword>
<dbReference type="AlphaFoldDB" id="A0A9E7IB24"/>
<evidence type="ECO:0000313" key="5">
    <source>
        <dbReference type="EMBL" id="URE49750.1"/>
    </source>
</evidence>
<proteinExistence type="predicted"/>
<sequence length="142" mass="15504">MADPGDSSPLVAAVSVPDPNDIDLEAGPGEQFQCRICLETDGRDFIAPCKCKGTSKYVHRECLDHWRAVKVSVYCLRLPMFWLECVLTAISLAPSVCGLTVPHALKAVQEYVVEDVDSEGTDWCPPPLPAEHVQQLKALGLL</sequence>
<evidence type="ECO:0000313" key="6">
    <source>
        <dbReference type="Proteomes" id="UP001055439"/>
    </source>
</evidence>
<accession>A0A9E7IB24</accession>
<dbReference type="CDD" id="cd16495">
    <property type="entry name" value="RING_CH-C4HC3_MARCH"/>
    <property type="match status" value="1"/>
</dbReference>
<dbReference type="EMBL" id="CP097511">
    <property type="protein sequence ID" value="URE49750.1"/>
    <property type="molecule type" value="Genomic_DNA"/>
</dbReference>
<gene>
    <name evidence="5" type="ORF">MUK42_35194</name>
</gene>
<dbReference type="PROSITE" id="PS51292">
    <property type="entry name" value="ZF_RING_CH"/>
    <property type="match status" value="1"/>
</dbReference>
<dbReference type="OrthoDB" id="613790at2759"/>
<evidence type="ECO:0000256" key="3">
    <source>
        <dbReference type="ARBA" id="ARBA00022833"/>
    </source>
</evidence>
<evidence type="ECO:0000256" key="2">
    <source>
        <dbReference type="ARBA" id="ARBA00022771"/>
    </source>
</evidence>
<evidence type="ECO:0000259" key="4">
    <source>
        <dbReference type="PROSITE" id="PS51292"/>
    </source>
</evidence>
<dbReference type="SUPFAM" id="SSF57850">
    <property type="entry name" value="RING/U-box"/>
    <property type="match status" value="1"/>
</dbReference>
<protein>
    <submittedName>
        <fullName evidence="5">Zinc finger C3HC4 type family protein</fullName>
    </submittedName>
</protein>
<dbReference type="Proteomes" id="UP001055439">
    <property type="component" value="Chromosome 9"/>
</dbReference>
<dbReference type="PANTHER" id="PTHR46347">
    <property type="entry name" value="RING/FYVE/PHD ZINC FINGER SUPERFAMILY PROTEIN"/>
    <property type="match status" value="1"/>
</dbReference>
<organism evidence="5 6">
    <name type="scientific">Musa troglodytarum</name>
    <name type="common">fe'i banana</name>
    <dbReference type="NCBI Taxonomy" id="320322"/>
    <lineage>
        <taxon>Eukaryota</taxon>
        <taxon>Viridiplantae</taxon>
        <taxon>Streptophyta</taxon>
        <taxon>Embryophyta</taxon>
        <taxon>Tracheophyta</taxon>
        <taxon>Spermatophyta</taxon>
        <taxon>Magnoliopsida</taxon>
        <taxon>Liliopsida</taxon>
        <taxon>Zingiberales</taxon>
        <taxon>Musaceae</taxon>
        <taxon>Musa</taxon>
    </lineage>
</organism>
<dbReference type="InterPro" id="IPR013083">
    <property type="entry name" value="Znf_RING/FYVE/PHD"/>
</dbReference>
<dbReference type="SMART" id="SM00744">
    <property type="entry name" value="RINGv"/>
    <property type="match status" value="1"/>
</dbReference>
<dbReference type="Pfam" id="PF12906">
    <property type="entry name" value="RINGv"/>
    <property type="match status" value="1"/>
</dbReference>
<dbReference type="InterPro" id="IPR011016">
    <property type="entry name" value="Znf_RING-CH"/>
</dbReference>